<dbReference type="Gene3D" id="3.40.50.300">
    <property type="entry name" value="P-loop containing nucleotide triphosphate hydrolases"/>
    <property type="match status" value="1"/>
</dbReference>
<dbReference type="Proteomes" id="UP000027195">
    <property type="component" value="Unassembled WGS sequence"/>
</dbReference>
<protein>
    <recommendedName>
        <fullName evidence="3">G domain-containing protein</fullName>
    </recommendedName>
</protein>
<evidence type="ECO:0000313" key="1">
    <source>
        <dbReference type="EMBL" id="KDQ14711.1"/>
    </source>
</evidence>
<dbReference type="InterPro" id="IPR027417">
    <property type="entry name" value="P-loop_NTPase"/>
</dbReference>
<proteinExistence type="predicted"/>
<dbReference type="OrthoDB" id="391988at2759"/>
<dbReference type="EMBL" id="KL198036">
    <property type="protein sequence ID" value="KDQ14711.1"/>
    <property type="molecule type" value="Genomic_DNA"/>
</dbReference>
<dbReference type="AlphaFoldDB" id="A0A067MSZ0"/>
<reference evidence="2" key="1">
    <citation type="journal article" date="2014" name="Proc. Natl. Acad. Sci. U.S.A.">
        <title>Extensive sampling of basidiomycete genomes demonstrates inadequacy of the white-rot/brown-rot paradigm for wood decay fungi.</title>
        <authorList>
            <person name="Riley R."/>
            <person name="Salamov A.A."/>
            <person name="Brown D.W."/>
            <person name="Nagy L.G."/>
            <person name="Floudas D."/>
            <person name="Held B.W."/>
            <person name="Levasseur A."/>
            <person name="Lombard V."/>
            <person name="Morin E."/>
            <person name="Otillar R."/>
            <person name="Lindquist E.A."/>
            <person name="Sun H."/>
            <person name="LaButti K.M."/>
            <person name="Schmutz J."/>
            <person name="Jabbour D."/>
            <person name="Luo H."/>
            <person name="Baker S.E."/>
            <person name="Pisabarro A.G."/>
            <person name="Walton J.D."/>
            <person name="Blanchette R.A."/>
            <person name="Henrissat B."/>
            <person name="Martin F."/>
            <person name="Cullen D."/>
            <person name="Hibbett D.S."/>
            <person name="Grigoriev I.V."/>
        </authorList>
    </citation>
    <scope>NUCLEOTIDE SEQUENCE [LARGE SCALE GENOMIC DNA]</scope>
    <source>
        <strain evidence="2">FD-172 SS1</strain>
    </source>
</reference>
<gene>
    <name evidence="1" type="ORF">BOTBODRAFT_145529</name>
</gene>
<sequence length="481" mass="54699">MADNEVSYTDRIFSELPEIRILVLGKSGAGKTSLIKEAFKVEGIEGTHDERGKSDINKELRSPENPRFVVHDSEGFEAGETKNLKIVKEFIKERNERTDIKDKLHAIWLCIRTPRTGERAFETGDEEFLKFVKQDFQDIPIVVVFTQYDKLVGQMKYKMAGERDSNTQDVDTKANTIFNEACVDKLRSIGSNCDQIPWEKVSVNPGYQGTCRSLIELTSKLIDGRLHENVWLLSAIAQRVDADLKVNASVRFGIKNYWRNLASSNHFDGKPLARWLEAIRKDVVEVWNFADDEKILCGNEFRGMVFRSIQDLGKSDASSSDTLAFTQDLPTIVAELNAEGSTNLSPLARPPPAFLDWLFGTYQVKELPPATLRTLMGFIVDLTLVLERLFWTVHNRKFSTVSIDAVHKAFNDYSASTSDKPKSKSAEVHEAIREYVKGLTPNGPDRAYKEVKRLIEVHRFVPVVQKEYKEPRFRNGKCTIQ</sequence>
<accession>A0A067MSZ0</accession>
<dbReference type="HOGENOM" id="CLU_023805_2_1_1"/>
<keyword evidence="2" id="KW-1185">Reference proteome</keyword>
<dbReference type="STRING" id="930990.A0A067MSZ0"/>
<dbReference type="CDD" id="cd00882">
    <property type="entry name" value="Ras_like_GTPase"/>
    <property type="match status" value="1"/>
</dbReference>
<evidence type="ECO:0008006" key="3">
    <source>
        <dbReference type="Google" id="ProtNLM"/>
    </source>
</evidence>
<name>A0A067MSZ0_BOTB1</name>
<dbReference type="InParanoid" id="A0A067MSZ0"/>
<evidence type="ECO:0000313" key="2">
    <source>
        <dbReference type="Proteomes" id="UP000027195"/>
    </source>
</evidence>
<dbReference type="SUPFAM" id="SSF52540">
    <property type="entry name" value="P-loop containing nucleoside triphosphate hydrolases"/>
    <property type="match status" value="1"/>
</dbReference>
<organism evidence="1 2">
    <name type="scientific">Botryobasidium botryosum (strain FD-172 SS1)</name>
    <dbReference type="NCBI Taxonomy" id="930990"/>
    <lineage>
        <taxon>Eukaryota</taxon>
        <taxon>Fungi</taxon>
        <taxon>Dikarya</taxon>
        <taxon>Basidiomycota</taxon>
        <taxon>Agaricomycotina</taxon>
        <taxon>Agaricomycetes</taxon>
        <taxon>Cantharellales</taxon>
        <taxon>Botryobasidiaceae</taxon>
        <taxon>Botryobasidium</taxon>
    </lineage>
</organism>